<dbReference type="Gene3D" id="3.10.100.10">
    <property type="entry name" value="Mannose-Binding Protein A, subunit A"/>
    <property type="match status" value="1"/>
</dbReference>
<dbReference type="EMBL" id="CAXKWB010003831">
    <property type="protein sequence ID" value="CAL4070568.1"/>
    <property type="molecule type" value="Genomic_DNA"/>
</dbReference>
<name>A0AAV2Q444_MEGNR</name>
<feature type="non-terminal residue" evidence="3">
    <location>
        <position position="1"/>
    </location>
</feature>
<accession>A0AAV2Q444</accession>
<gene>
    <name evidence="3" type="ORF">MNOR_LOCUS8300</name>
</gene>
<dbReference type="AlphaFoldDB" id="A0AAV2Q444"/>
<feature type="signal peptide" evidence="1">
    <location>
        <begin position="1"/>
        <end position="27"/>
    </location>
</feature>
<dbReference type="InterPro" id="IPR016186">
    <property type="entry name" value="C-type_lectin-like/link_sf"/>
</dbReference>
<proteinExistence type="predicted"/>
<dbReference type="SUPFAM" id="SSF56436">
    <property type="entry name" value="C-type lectin-like"/>
    <property type="match status" value="1"/>
</dbReference>
<feature type="chain" id="PRO_5044022105" description="C-type lectin domain-containing protein" evidence="1">
    <location>
        <begin position="28"/>
        <end position="276"/>
    </location>
</feature>
<comment type="caution">
    <text evidence="3">The sequence shown here is derived from an EMBL/GenBank/DDBJ whole genome shotgun (WGS) entry which is preliminary data.</text>
</comment>
<dbReference type="Proteomes" id="UP001497623">
    <property type="component" value="Unassembled WGS sequence"/>
</dbReference>
<evidence type="ECO:0000256" key="1">
    <source>
        <dbReference type="SAM" id="SignalP"/>
    </source>
</evidence>
<evidence type="ECO:0000313" key="4">
    <source>
        <dbReference type="Proteomes" id="UP001497623"/>
    </source>
</evidence>
<reference evidence="3 4" key="1">
    <citation type="submission" date="2024-05" db="EMBL/GenBank/DDBJ databases">
        <authorList>
            <person name="Wallberg A."/>
        </authorList>
    </citation>
    <scope>NUCLEOTIDE SEQUENCE [LARGE SCALE GENOMIC DNA]</scope>
</reference>
<organism evidence="3 4">
    <name type="scientific">Meganyctiphanes norvegica</name>
    <name type="common">Northern krill</name>
    <name type="synonym">Thysanopoda norvegica</name>
    <dbReference type="NCBI Taxonomy" id="48144"/>
    <lineage>
        <taxon>Eukaryota</taxon>
        <taxon>Metazoa</taxon>
        <taxon>Ecdysozoa</taxon>
        <taxon>Arthropoda</taxon>
        <taxon>Crustacea</taxon>
        <taxon>Multicrustacea</taxon>
        <taxon>Malacostraca</taxon>
        <taxon>Eumalacostraca</taxon>
        <taxon>Eucarida</taxon>
        <taxon>Euphausiacea</taxon>
        <taxon>Euphausiidae</taxon>
        <taxon>Meganyctiphanes</taxon>
    </lineage>
</organism>
<dbReference type="InterPro" id="IPR016187">
    <property type="entry name" value="CTDL_fold"/>
</dbReference>
<keyword evidence="4" id="KW-1185">Reference proteome</keyword>
<sequence length="276" mass="30144">VDAMGTSFKISWGVVLVTATTLAATAATLTDSETSPSRKGLVAIGLKLKDKYVSKISGKEIVIDHGKAMAEHRNKGCSPPDLCDRLSGFCVKSQKECKDTVALLGCRGVKKCICCIVPDGTTPAPVTCPLVTCTSSPTQPVITTTGPDWENVNSDWFMRFDQEVNWDDARIFCQEKGLDIFQPKDAPAVAIYLEDKYDADRYWVGARGNGTHMVWVSGDVLTEDDPWTIKGYLNFFVANAICTSLEAGGVHWITKEEVLIPALYCTNIYPFLCGKV</sequence>
<protein>
    <recommendedName>
        <fullName evidence="2">C-type lectin domain-containing protein</fullName>
    </recommendedName>
</protein>
<dbReference type="InterPro" id="IPR001304">
    <property type="entry name" value="C-type_lectin-like"/>
</dbReference>
<keyword evidence="1" id="KW-0732">Signal</keyword>
<evidence type="ECO:0000313" key="3">
    <source>
        <dbReference type="EMBL" id="CAL4070568.1"/>
    </source>
</evidence>
<evidence type="ECO:0000259" key="2">
    <source>
        <dbReference type="PROSITE" id="PS50041"/>
    </source>
</evidence>
<feature type="domain" description="C-type lectin" evidence="2">
    <location>
        <begin position="165"/>
        <end position="266"/>
    </location>
</feature>
<dbReference type="PROSITE" id="PS50041">
    <property type="entry name" value="C_TYPE_LECTIN_2"/>
    <property type="match status" value="1"/>
</dbReference>